<dbReference type="KEGG" id="yrh:AABB31_04160"/>
<comment type="similarity">
    <text evidence="1">Belongs to the peptidase U62 family.</text>
</comment>
<dbReference type="EMBL" id="CP151767">
    <property type="protein sequence ID" value="WZU68137.1"/>
    <property type="molecule type" value="Genomic_DNA"/>
</dbReference>
<evidence type="ECO:0000259" key="2">
    <source>
        <dbReference type="Pfam" id="PF01523"/>
    </source>
</evidence>
<organism evidence="5 6">
    <name type="scientific">Yoonia rhodophyticola</name>
    <dbReference type="NCBI Taxonomy" id="3137370"/>
    <lineage>
        <taxon>Bacteria</taxon>
        <taxon>Pseudomonadati</taxon>
        <taxon>Pseudomonadota</taxon>
        <taxon>Alphaproteobacteria</taxon>
        <taxon>Rhodobacterales</taxon>
        <taxon>Paracoccaceae</taxon>
        <taxon>Yoonia</taxon>
    </lineage>
</organism>
<gene>
    <name evidence="5" type="ORF">AABB31_04160</name>
</gene>
<dbReference type="SUPFAM" id="SSF111283">
    <property type="entry name" value="Putative modulator of DNA gyrase, PmbA/TldD"/>
    <property type="match status" value="1"/>
</dbReference>
<dbReference type="InterPro" id="IPR045569">
    <property type="entry name" value="Metalloprtase-TldD/E_C"/>
</dbReference>
<dbReference type="PANTHER" id="PTHR43421:SF1">
    <property type="entry name" value="METALLOPROTEASE PMBA"/>
    <property type="match status" value="1"/>
</dbReference>
<accession>A0AAN0MEI6</accession>
<evidence type="ECO:0000313" key="6">
    <source>
        <dbReference type="Proteomes" id="UP001470809"/>
    </source>
</evidence>
<evidence type="ECO:0000313" key="5">
    <source>
        <dbReference type="EMBL" id="WZU68137.1"/>
    </source>
</evidence>
<feature type="domain" description="Metalloprotease TldD/E C-terminal" evidence="3">
    <location>
        <begin position="231"/>
        <end position="447"/>
    </location>
</feature>
<dbReference type="PANTHER" id="PTHR43421">
    <property type="entry name" value="METALLOPROTEASE PMBA"/>
    <property type="match status" value="1"/>
</dbReference>
<dbReference type="GO" id="GO:0006508">
    <property type="term" value="P:proteolysis"/>
    <property type="evidence" value="ECO:0007669"/>
    <property type="project" value="InterPro"/>
</dbReference>
<dbReference type="Pfam" id="PF19289">
    <property type="entry name" value="PmbA_TldD_3rd"/>
    <property type="match status" value="1"/>
</dbReference>
<dbReference type="InterPro" id="IPR045570">
    <property type="entry name" value="Metalloprtase-TldD/E_cen_dom"/>
</dbReference>
<proteinExistence type="inferred from homology"/>
<dbReference type="Proteomes" id="UP001470809">
    <property type="component" value="Chromosome"/>
</dbReference>
<sequence length="448" mass="46857">MTRPLSDLTEQLLAAATRAGADAADAIAVEGTSVSINVRAGALEQAERSEGIDIGLRVLVGQRQACVSSSDAKPDTLAQMAERAVAMAREAPEDPHIGLADAHQLATDTDTTTLELCDPGAEPDPAFLQDRALRAEAAALRNPAISQVQSAAAGYGQRRVQLTATNGFSAGYARTDHGLSCVAISGTGTGMERDYDHDSRVFGADMRDADEIGETAAARAVARTGARKPKTGAFPVLFDERVANTLIGNLIQAANGMMIARGSSWLRDALGAQVLPKGLSLIEDPHRRRVPGSRLFDAEGLPTTKRALVDDGVLTGWTLDLATGRKLGMPSTANAARGTGAPPTPSITNIALTQGDQSRDALLRDMGTGLLITSMIGSTINPNTGDYSRGAAGFWVENGEISYPVNECTVAGNLRDMLMTIVPANDARPHLSRVVPSLLVEGLTLAGD</sequence>
<evidence type="ECO:0000256" key="1">
    <source>
        <dbReference type="ARBA" id="ARBA00005836"/>
    </source>
</evidence>
<dbReference type="InterPro" id="IPR047657">
    <property type="entry name" value="PmbA"/>
</dbReference>
<evidence type="ECO:0000259" key="4">
    <source>
        <dbReference type="Pfam" id="PF19290"/>
    </source>
</evidence>
<dbReference type="InterPro" id="IPR002510">
    <property type="entry name" value="Metalloprtase-TldD/E_N"/>
</dbReference>
<name>A0AAN0MEI6_9RHOB</name>
<dbReference type="GO" id="GO:0005829">
    <property type="term" value="C:cytosol"/>
    <property type="evidence" value="ECO:0007669"/>
    <property type="project" value="TreeGrafter"/>
</dbReference>
<dbReference type="AlphaFoldDB" id="A0AAN0MEI6"/>
<protein>
    <submittedName>
        <fullName evidence="5">TldD/PmbA family protein</fullName>
    </submittedName>
</protein>
<dbReference type="InterPro" id="IPR035068">
    <property type="entry name" value="TldD/PmbA_N"/>
</dbReference>
<keyword evidence="6" id="KW-1185">Reference proteome</keyword>
<dbReference type="Pfam" id="PF19290">
    <property type="entry name" value="PmbA_TldD_2nd"/>
    <property type="match status" value="1"/>
</dbReference>
<dbReference type="Pfam" id="PF01523">
    <property type="entry name" value="PmbA_TldD_1st"/>
    <property type="match status" value="1"/>
</dbReference>
<dbReference type="InterPro" id="IPR036059">
    <property type="entry name" value="TldD/PmbA_sf"/>
</dbReference>
<feature type="domain" description="Metalloprotease TldD/E N-terminal" evidence="2">
    <location>
        <begin position="24"/>
        <end position="88"/>
    </location>
</feature>
<dbReference type="GO" id="GO:0008237">
    <property type="term" value="F:metallopeptidase activity"/>
    <property type="evidence" value="ECO:0007669"/>
    <property type="project" value="InterPro"/>
</dbReference>
<evidence type="ECO:0000259" key="3">
    <source>
        <dbReference type="Pfam" id="PF19289"/>
    </source>
</evidence>
<dbReference type="RefSeq" id="WP_342077430.1">
    <property type="nucleotide sequence ID" value="NZ_CP151767.2"/>
</dbReference>
<feature type="domain" description="Metalloprotease TldD/E central" evidence="4">
    <location>
        <begin position="119"/>
        <end position="223"/>
    </location>
</feature>
<reference evidence="5" key="1">
    <citation type="submission" date="2024-08" db="EMBL/GenBank/DDBJ databases">
        <title>Phylogenomic analyses of a clade within the roseobacter group suggest taxonomic reassignments of species of the genera Aestuariivita, Citreicella, Loktanella, Nautella, Pelagibaca, Ruegeria, Thalassobius, Thiobacimonas and Tropicibacter, and the proposal o.</title>
        <authorList>
            <person name="Jeon C.O."/>
        </authorList>
    </citation>
    <scope>NUCLEOTIDE SEQUENCE</scope>
    <source>
        <strain evidence="5">SS1-5</strain>
    </source>
</reference>
<dbReference type="Gene3D" id="3.30.2290.10">
    <property type="entry name" value="PmbA/TldD superfamily"/>
    <property type="match status" value="1"/>
</dbReference>